<dbReference type="STRING" id="1469647.BC351_00375"/>
<evidence type="ECO:0000259" key="2">
    <source>
        <dbReference type="PROSITE" id="PS50853"/>
    </source>
</evidence>
<dbReference type="RefSeq" id="WP_079408727.1">
    <property type="nucleotide sequence ID" value="NZ_MBTG01000001.1"/>
</dbReference>
<dbReference type="SMART" id="SM00060">
    <property type="entry name" value="FN3"/>
    <property type="match status" value="2"/>
</dbReference>
<dbReference type="InterPro" id="IPR013783">
    <property type="entry name" value="Ig-like_fold"/>
</dbReference>
<dbReference type="SUPFAM" id="SSF49265">
    <property type="entry name" value="Fibronectin type III"/>
    <property type="match status" value="1"/>
</dbReference>
<keyword evidence="1" id="KW-0677">Repeat</keyword>
<dbReference type="EMBL" id="MBTG01000001">
    <property type="protein sequence ID" value="OPH61731.1"/>
    <property type="molecule type" value="Genomic_DNA"/>
</dbReference>
<sequence length="688" mass="71934">MELTPLGFKKPVSSDSADLRVFVGENMDLLDILISKKEKEIPKQPTPPTSPKTYDLWIDTASEPYSFKMYSGSLWVLVGGSGSSGASGKSAYQVWLDLGNTGTPQQFIDSLKGAQGIQGAIGSQGIQGQKGDQGIQGLKGDQGIQGIQGIQGLKGEQGIQGLQGVQGLSGSGGSGSLNLSTFIVRDTWTVTGTKTLSQKADQLYVNNTGTSDLTISVNGIVIPIKPLEKFLDHFDEFTQVTITASSTFEARAGVGTAAATAVIKDCFIGSTTVTNRAIPSSFGVVVSNDGTSSLTYTINGNTIAVSSGEVVENRFDSFTAITIATTVAFRCYVKGAPVAVTIPLVPTGLTATAGNGQVTLNWTAVSGATSYNVYRGGTKVSNPATNTITDNGLINGTAYSYTVSAVNSAGESAQSSAINSTPLLAIPATPTGLTVVSGDAKNVVTWNVSSGATSYKLYRDGTSIGAPSTNGLTDTGLTNGTSYAYKVSAVNGAGESTQSAVVNGTPSAAPAGKINDASLILYQDNPVTKQTIPSPDTYFHNADQWTVFATIKPVAGAATHLFSRVSPTAVRFEYTYDNHFQCTLTGKIGQGAGSANYPAAVDPTAQTDFNSYHHVVVMRDATKIYIYVDNVLAHSVSNITSDFYVDGSTSPLMFGQNSLGTQPLFKNMGYYNRVLTTAELTQNYNALK</sequence>
<dbReference type="CDD" id="cd00063">
    <property type="entry name" value="FN3"/>
    <property type="match status" value="2"/>
</dbReference>
<reference evidence="4" key="1">
    <citation type="submission" date="2016-07" db="EMBL/GenBank/DDBJ databases">
        <authorList>
            <person name="Florea S."/>
            <person name="Webb J.S."/>
            <person name="Jaromczyk J."/>
            <person name="Schardl C.L."/>
        </authorList>
    </citation>
    <scope>NUCLEOTIDE SEQUENCE [LARGE SCALE GENOMIC DNA]</scope>
    <source>
        <strain evidence="4">CY1</strain>
    </source>
</reference>
<dbReference type="Proteomes" id="UP000190626">
    <property type="component" value="Unassembled WGS sequence"/>
</dbReference>
<name>A0A1V4HS29_9BACL</name>
<protein>
    <recommendedName>
        <fullName evidence="2">Fibronectin type-III domain-containing protein</fullName>
    </recommendedName>
</protein>
<dbReference type="Pfam" id="PF00041">
    <property type="entry name" value="fn3"/>
    <property type="match status" value="1"/>
</dbReference>
<feature type="domain" description="Fibronectin type-III" evidence="2">
    <location>
        <begin position="426"/>
        <end position="511"/>
    </location>
</feature>
<gene>
    <name evidence="3" type="ORF">BC351_00375</name>
</gene>
<dbReference type="Gene3D" id="2.60.40.10">
    <property type="entry name" value="Immunoglobulins"/>
    <property type="match status" value="2"/>
</dbReference>
<dbReference type="AlphaFoldDB" id="A0A1V4HS29"/>
<proteinExistence type="predicted"/>
<feature type="domain" description="Fibronectin type-III" evidence="2">
    <location>
        <begin position="342"/>
        <end position="425"/>
    </location>
</feature>
<accession>A0A1V4HS29</accession>
<dbReference type="InterPro" id="IPR036116">
    <property type="entry name" value="FN3_sf"/>
</dbReference>
<evidence type="ECO:0000256" key="1">
    <source>
        <dbReference type="ARBA" id="ARBA00022737"/>
    </source>
</evidence>
<dbReference type="Gene3D" id="2.60.120.200">
    <property type="match status" value="1"/>
</dbReference>
<dbReference type="InterPro" id="IPR008160">
    <property type="entry name" value="Collagen"/>
</dbReference>
<dbReference type="PROSITE" id="PS50853">
    <property type="entry name" value="FN3"/>
    <property type="match status" value="2"/>
</dbReference>
<evidence type="ECO:0000313" key="3">
    <source>
        <dbReference type="EMBL" id="OPH61731.1"/>
    </source>
</evidence>
<comment type="caution">
    <text evidence="3">The sequence shown here is derived from an EMBL/GenBank/DDBJ whole genome shotgun (WGS) entry which is preliminary data.</text>
</comment>
<dbReference type="PANTHER" id="PTHR13817">
    <property type="entry name" value="TITIN"/>
    <property type="match status" value="1"/>
</dbReference>
<dbReference type="InterPro" id="IPR013320">
    <property type="entry name" value="ConA-like_dom_sf"/>
</dbReference>
<evidence type="ECO:0000313" key="4">
    <source>
        <dbReference type="Proteomes" id="UP000190626"/>
    </source>
</evidence>
<dbReference type="Pfam" id="PF13385">
    <property type="entry name" value="Laminin_G_3"/>
    <property type="match status" value="1"/>
</dbReference>
<dbReference type="SUPFAM" id="SSF49899">
    <property type="entry name" value="Concanavalin A-like lectins/glucanases"/>
    <property type="match status" value="1"/>
</dbReference>
<dbReference type="PANTHER" id="PTHR13817:SF166">
    <property type="entry name" value="NEURONAL IGCAM-RELATED"/>
    <property type="match status" value="1"/>
</dbReference>
<keyword evidence="4" id="KW-1185">Reference proteome</keyword>
<dbReference type="InterPro" id="IPR050964">
    <property type="entry name" value="Striated_Muscle_Regulatory"/>
</dbReference>
<dbReference type="Pfam" id="PF01391">
    <property type="entry name" value="Collagen"/>
    <property type="match status" value="1"/>
</dbReference>
<dbReference type="OrthoDB" id="9775889at2"/>
<organism evidence="3 4">
    <name type="scientific">Paenibacillus ferrarius</name>
    <dbReference type="NCBI Taxonomy" id="1469647"/>
    <lineage>
        <taxon>Bacteria</taxon>
        <taxon>Bacillati</taxon>
        <taxon>Bacillota</taxon>
        <taxon>Bacilli</taxon>
        <taxon>Bacillales</taxon>
        <taxon>Paenibacillaceae</taxon>
        <taxon>Paenibacillus</taxon>
    </lineage>
</organism>
<dbReference type="InterPro" id="IPR003961">
    <property type="entry name" value="FN3_dom"/>
</dbReference>